<dbReference type="EMBL" id="CAKOFQ010007568">
    <property type="protein sequence ID" value="CAH2004009.1"/>
    <property type="molecule type" value="Genomic_DNA"/>
</dbReference>
<comment type="caution">
    <text evidence="5">The sequence shown here is derived from an EMBL/GenBank/DDBJ whole genome shotgun (WGS) entry which is preliminary data.</text>
</comment>
<keyword evidence="2" id="KW-0812">Transmembrane</keyword>
<feature type="compositionally biased region" description="Basic residues" evidence="1">
    <location>
        <begin position="735"/>
        <end position="746"/>
    </location>
</feature>
<dbReference type="GO" id="GO:0035317">
    <property type="term" value="P:imaginal disc-derived wing hair organization"/>
    <property type="evidence" value="ECO:0007669"/>
    <property type="project" value="TreeGrafter"/>
</dbReference>
<dbReference type="PANTHER" id="PTHR39387">
    <property type="entry name" value="SHAVENOID, ISOFORM B"/>
    <property type="match status" value="1"/>
</dbReference>
<feature type="compositionally biased region" description="Polar residues" evidence="1">
    <location>
        <begin position="1200"/>
        <end position="1232"/>
    </location>
</feature>
<sequence length="1457" mass="158215">MAAFWTLIIMTVTSSIAAAVFTPLPDRAASPPPLAAPLNTAPAPGRNLTFHVTRNNRGDTFARISPTASGMACGEEICVGLSSGTATYMTTAGSGERGASISSLSSRNDADGACWCQCHPHLPVFREDLRICVDDILECSLAPFTSGSTVQHIPFVILPLKGQIIHPSREISFTGLRMPVCAITGSKYMTENGWTELRNPIDDDVPFRLYRDEGRTFLQWYGSSDLRGKLFGRLVIVHLMCREVSNQNQNEKQAISSPCIAFRIDGSPYKYINNITEVIFIPDGAHASTEAATSTHLTATEYVAIGICSVLLGLVYVASVFLYLHLRRKNKPRDLHSIATAKSAVAGTAGADLRASEEGDNVGMGMGGGVVKSNPLLAISSHYLHAPTANNNPAVNDHIYSDTNSSDDMETPPDIIRHHEHQRKKHQTTSALVHYQLQIQQSNSLGMHRPRSHFSMSEANHDSTTEKLPEENVSIVETMETREERPENIRALTATTRRKLYFNPAYFEPQLLLTPPPAAVEFLCKIREVISIAKEKMALKRFSPSLLNIPEEEDVVALEGGARTGRTFGTGSGVNSVSTAITRANVNLKRENSRRRTTCGGCPGCEPLQMAARGRSAAHARHNGGGKLPEFAALPACQNCQILPIDNKQTIIRKWLEDIPATRNVGDTASAPNSTMSGGESPRRLRSPARSLPPYHERATSDRRDLRSVIGSGGADSAERPHRLITSMANDRISTKPKRKTRKSHHPPPPPVPVPVAVVAANKQNQHNETRIMNLPPPDMIQEAMEVDRTERVSLTQKQQEEIIKGLTFHQNLVLRDNIGKPQHLKSKFENYVDYETDSLERIARKAVLSEYGSNGRGLESTVAVSESSSSQASPSLSGGGGVVGGGTATLPDHEEMTMRNAIFNTRTGHQTISKINVHENSAERIAADHQDYQVIITRRGFFDKNINGSLQVRNGNGGSEYSLVSEVYVNNGYNYGSAPSSPGSSSPSSTMDRRALHGNLKLKYEKDESKPGGKLLIEVEDCADHYIPVCESDGFEPDTLDRKPTATPAKYNEFSLPPLPLPPDGADVDSANAPPAPSKDRPAQILLRTTGSFRSDALAENNEKLHSGNFTRVFGSLRDIYEAKMKGTCKQQQQQQEDETSTKQTTGMLYNFIDGFVESVGDEKGRILTLEERHSKRQRAKHTLVQPDVIPPPLAPSSPDVSYANSTTCNGTQDSSMVSRSIPKNGNCRSAANNRCIGSNDGNSEKNAGSGTPATGASSSLADFELCLLQRRHRPKTDGNVAVRQDTTHDSIDNAMDVILTKQNDDEYVLHLCQVSMALSKNRNGRSDAARRAIRIGASTEFAKMTAAGSKEDSGYLSGGEEIATAAGEEKGDAAQTCGGVSWRRTSCSISEEDTEGSFEDDGCTSESGAESIETHSVFFDKIATGESAAALAKPANDKDGDDETRNVCCAARVCK</sequence>
<dbReference type="PANTHER" id="PTHR39387:SF1">
    <property type="entry name" value="SHAVENOID, ISOFORM B"/>
    <property type="match status" value="1"/>
</dbReference>
<reference evidence="5" key="1">
    <citation type="submission" date="2022-03" db="EMBL/GenBank/DDBJ databases">
        <authorList>
            <person name="Sayadi A."/>
        </authorList>
    </citation>
    <scope>NUCLEOTIDE SEQUENCE</scope>
</reference>
<feature type="signal peptide" evidence="3">
    <location>
        <begin position="1"/>
        <end position="18"/>
    </location>
</feature>
<proteinExistence type="predicted"/>
<protein>
    <recommendedName>
        <fullName evidence="4">Shavenoid isoform B-like N-terminal domain-containing protein</fullName>
    </recommendedName>
</protein>
<evidence type="ECO:0000256" key="3">
    <source>
        <dbReference type="SAM" id="SignalP"/>
    </source>
</evidence>
<dbReference type="Pfam" id="PF23328">
    <property type="entry name" value="Sha_B_N"/>
    <property type="match status" value="1"/>
</dbReference>
<accession>A0A9P0PYQ8</accession>
<keyword evidence="6" id="KW-1185">Reference proteome</keyword>
<evidence type="ECO:0000259" key="4">
    <source>
        <dbReference type="Pfam" id="PF23328"/>
    </source>
</evidence>
<keyword evidence="2" id="KW-1133">Transmembrane helix</keyword>
<dbReference type="InterPro" id="IPR057507">
    <property type="entry name" value="Sha_B-like_N"/>
</dbReference>
<evidence type="ECO:0000313" key="5">
    <source>
        <dbReference type="EMBL" id="CAH2004009.1"/>
    </source>
</evidence>
<keyword evidence="2" id="KW-0472">Membrane</keyword>
<feature type="region of interest" description="Disordered" evidence="1">
    <location>
        <begin position="861"/>
        <end position="888"/>
    </location>
</feature>
<gene>
    <name evidence="5" type="ORF">ACAOBT_LOCUS27751</name>
</gene>
<dbReference type="OrthoDB" id="6346242at2759"/>
<evidence type="ECO:0000313" key="6">
    <source>
        <dbReference type="Proteomes" id="UP001152888"/>
    </source>
</evidence>
<dbReference type="GO" id="GO:0005938">
    <property type="term" value="C:cell cortex"/>
    <property type="evidence" value="ECO:0007669"/>
    <property type="project" value="TreeGrafter"/>
</dbReference>
<feature type="region of interest" description="Disordered" evidence="1">
    <location>
        <begin position="663"/>
        <end position="753"/>
    </location>
</feature>
<feature type="compositionally biased region" description="Polar residues" evidence="1">
    <location>
        <begin position="665"/>
        <end position="678"/>
    </location>
</feature>
<evidence type="ECO:0000256" key="2">
    <source>
        <dbReference type="SAM" id="Phobius"/>
    </source>
</evidence>
<evidence type="ECO:0000256" key="1">
    <source>
        <dbReference type="SAM" id="MobiDB-lite"/>
    </source>
</evidence>
<feature type="chain" id="PRO_5040425572" description="Shavenoid isoform B-like N-terminal domain-containing protein" evidence="3">
    <location>
        <begin position="19"/>
        <end position="1457"/>
    </location>
</feature>
<feature type="transmembrane region" description="Helical" evidence="2">
    <location>
        <begin position="302"/>
        <end position="324"/>
    </location>
</feature>
<feature type="domain" description="Shavenoid isoform B-like N-terminal" evidence="4">
    <location>
        <begin position="50"/>
        <end position="136"/>
    </location>
</feature>
<feature type="region of interest" description="Disordered" evidence="1">
    <location>
        <begin position="1035"/>
        <end position="1086"/>
    </location>
</feature>
<organism evidence="5 6">
    <name type="scientific">Acanthoscelides obtectus</name>
    <name type="common">Bean weevil</name>
    <name type="synonym">Bruchus obtectus</name>
    <dbReference type="NCBI Taxonomy" id="200917"/>
    <lineage>
        <taxon>Eukaryota</taxon>
        <taxon>Metazoa</taxon>
        <taxon>Ecdysozoa</taxon>
        <taxon>Arthropoda</taxon>
        <taxon>Hexapoda</taxon>
        <taxon>Insecta</taxon>
        <taxon>Pterygota</taxon>
        <taxon>Neoptera</taxon>
        <taxon>Endopterygota</taxon>
        <taxon>Coleoptera</taxon>
        <taxon>Polyphaga</taxon>
        <taxon>Cucujiformia</taxon>
        <taxon>Chrysomeloidea</taxon>
        <taxon>Chrysomelidae</taxon>
        <taxon>Bruchinae</taxon>
        <taxon>Bruchini</taxon>
        <taxon>Acanthoscelides</taxon>
    </lineage>
</organism>
<feature type="compositionally biased region" description="Low complexity" evidence="1">
    <location>
        <begin position="866"/>
        <end position="877"/>
    </location>
</feature>
<feature type="region of interest" description="Disordered" evidence="1">
    <location>
        <begin position="1188"/>
        <end position="1232"/>
    </location>
</feature>
<dbReference type="Proteomes" id="UP001152888">
    <property type="component" value="Unassembled WGS sequence"/>
</dbReference>
<keyword evidence="3" id="KW-0732">Signal</keyword>
<feature type="compositionally biased region" description="Gly residues" evidence="1">
    <location>
        <begin position="878"/>
        <end position="888"/>
    </location>
</feature>
<name>A0A9P0PYQ8_ACAOB</name>
<feature type="compositionally biased region" description="Basic and acidic residues" evidence="1">
    <location>
        <begin position="695"/>
        <end position="707"/>
    </location>
</feature>